<accession>A0A2D0MXA9</accession>
<dbReference type="PANTHER" id="PTHR37947:SF1">
    <property type="entry name" value="BLL2462 PROTEIN"/>
    <property type="match status" value="1"/>
</dbReference>
<dbReference type="SUPFAM" id="SSF53300">
    <property type="entry name" value="vWA-like"/>
    <property type="match status" value="1"/>
</dbReference>
<proteinExistence type="predicted"/>
<dbReference type="Proteomes" id="UP000223913">
    <property type="component" value="Unassembled WGS sequence"/>
</dbReference>
<evidence type="ECO:0000313" key="3">
    <source>
        <dbReference type="Proteomes" id="UP000223913"/>
    </source>
</evidence>
<feature type="transmembrane region" description="Helical" evidence="1">
    <location>
        <begin position="6"/>
        <end position="29"/>
    </location>
</feature>
<evidence type="ECO:0000313" key="2">
    <source>
        <dbReference type="EMBL" id="PHN00847.1"/>
    </source>
</evidence>
<reference evidence="2 3" key="1">
    <citation type="submission" date="2017-10" db="EMBL/GenBank/DDBJ databases">
        <title>The draft genome sequence of Lewinella nigricans NBRC 102662.</title>
        <authorList>
            <person name="Wang K."/>
        </authorList>
    </citation>
    <scope>NUCLEOTIDE SEQUENCE [LARGE SCALE GENOMIC DNA]</scope>
    <source>
        <strain evidence="2 3">NBRC 102662</strain>
    </source>
</reference>
<dbReference type="AlphaFoldDB" id="A0A2D0MXA9"/>
<sequence>MKGLSFQYPAWFLIFCVILGLGYALGLYYREKTFRDQAPWLTWLLGILRFLMVTIASALLLSPLLRSLQTETKKPLVILAQDNSESVAAAMTEEQQQTYRQYVEALAKSLSDEYEFKEYSFGSEVREGIDFSYGDKVTNISEVFNDIYDLYSNQNLGAVVLATDGIYNEGSNPVYSGNKLGVPVFTVALGDTTPKRDVILKRVFHNRIAYLGDKFSVQIDVSALNCSASATTLSVSKVEGNNVRRLQEIPISIDRNDFFTTQEVILDADPAGVQRFRISLSPVSNEVSTVNNTKDIFIDVLDARQKVLVLANSPHPDITALRQSLTSNENYEVEVAYIANFTDPIAEYDMVILHQLPSIGNSAEAVINEINNRKIPVLYIVGGQTDINRFNRVQSLLTIRAGGANSNEVQARVVPGFNLFTIGEAISGGIGIFPPLIAPFGDFSVGANSQALLRQRIGRIDTDYPLLVLGTDNEARAGVLAAEGIWKWRLFDYLQHQNQDIFDELLGKTIQYVGLKEDKRRFRVSMDKNIFNENEPVIFDGELYNDNYELINDPDVSMSITDEDGKEYDYVFNRINNAYTLNAGILPVGNYRFTANTVATGESLEYNGQFTVQPIQLELFESTADHRLLQLISDQFGGSLVAPNDVASLADRIAEKETVAPVIYQSVATRSVINLKWIFFLLLVLLTAEWFLRRYFGGY</sequence>
<feature type="transmembrane region" description="Helical" evidence="1">
    <location>
        <begin position="41"/>
        <end position="65"/>
    </location>
</feature>
<protein>
    <recommendedName>
        <fullName evidence="4">VWA domain-containing protein</fullName>
    </recommendedName>
</protein>
<dbReference type="PANTHER" id="PTHR37947">
    <property type="entry name" value="BLL2462 PROTEIN"/>
    <property type="match status" value="1"/>
</dbReference>
<keyword evidence="1" id="KW-0812">Transmembrane</keyword>
<dbReference type="OrthoDB" id="9763076at2"/>
<keyword evidence="1" id="KW-0472">Membrane</keyword>
<keyword evidence="1" id="KW-1133">Transmembrane helix</keyword>
<name>A0A2D0MXA9_FLAN2</name>
<dbReference type="InterPro" id="IPR036465">
    <property type="entry name" value="vWFA_dom_sf"/>
</dbReference>
<dbReference type="EMBL" id="PDUD01000072">
    <property type="protein sequence ID" value="PHN00847.1"/>
    <property type="molecule type" value="Genomic_DNA"/>
</dbReference>
<gene>
    <name evidence="2" type="ORF">CRP01_40135</name>
</gene>
<evidence type="ECO:0000256" key="1">
    <source>
        <dbReference type="SAM" id="Phobius"/>
    </source>
</evidence>
<evidence type="ECO:0008006" key="4">
    <source>
        <dbReference type="Google" id="ProtNLM"/>
    </source>
</evidence>
<organism evidence="2 3">
    <name type="scientific">Flavilitoribacter nigricans (strain ATCC 23147 / DSM 23189 / NBRC 102662 / NCIMB 1420 / SS-2)</name>
    <name type="common">Lewinella nigricans</name>
    <dbReference type="NCBI Taxonomy" id="1122177"/>
    <lineage>
        <taxon>Bacteria</taxon>
        <taxon>Pseudomonadati</taxon>
        <taxon>Bacteroidota</taxon>
        <taxon>Saprospiria</taxon>
        <taxon>Saprospirales</taxon>
        <taxon>Lewinellaceae</taxon>
        <taxon>Flavilitoribacter</taxon>
    </lineage>
</organism>
<comment type="caution">
    <text evidence="2">The sequence shown here is derived from an EMBL/GenBank/DDBJ whole genome shotgun (WGS) entry which is preliminary data.</text>
</comment>
<keyword evidence="3" id="KW-1185">Reference proteome</keyword>